<feature type="transmembrane region" description="Helical" evidence="1">
    <location>
        <begin position="42"/>
        <end position="63"/>
    </location>
</feature>
<gene>
    <name evidence="2" type="ORF">WKV53_10730</name>
</gene>
<evidence type="ECO:0000313" key="3">
    <source>
        <dbReference type="Proteomes" id="UP001371305"/>
    </source>
</evidence>
<keyword evidence="3" id="KW-1185">Reference proteome</keyword>
<dbReference type="EMBL" id="JBBUKT010000003">
    <property type="protein sequence ID" value="MEK7950975.1"/>
    <property type="molecule type" value="Genomic_DNA"/>
</dbReference>
<keyword evidence="1" id="KW-0472">Membrane</keyword>
<accession>A0ABU9AUB6</accession>
<dbReference type="Proteomes" id="UP001371305">
    <property type="component" value="Unassembled WGS sequence"/>
</dbReference>
<keyword evidence="1" id="KW-0812">Transmembrane</keyword>
<evidence type="ECO:0000313" key="2">
    <source>
        <dbReference type="EMBL" id="MEK7950975.1"/>
    </source>
</evidence>
<dbReference type="RefSeq" id="WP_341404577.1">
    <property type="nucleotide sequence ID" value="NZ_JBBUKT010000003.1"/>
</dbReference>
<sequence length="127" mass="13849">MPFSFRPPLFMLLFFSIFGFIGIAVIAFLWGSNDVLGDAPLFFKVFGSFIGLCFMAMGFGVPLSALRKGKEMEDLVARGLQVQAPPPSVPETLACPTCGANVGQAEVSPSGDVKCTYCHGWWNIHRR</sequence>
<organism evidence="2 3">
    <name type="scientific">Luteolibacter soli</name>
    <dbReference type="NCBI Taxonomy" id="3135280"/>
    <lineage>
        <taxon>Bacteria</taxon>
        <taxon>Pseudomonadati</taxon>
        <taxon>Verrucomicrobiota</taxon>
        <taxon>Verrucomicrobiia</taxon>
        <taxon>Verrucomicrobiales</taxon>
        <taxon>Verrucomicrobiaceae</taxon>
        <taxon>Luteolibacter</taxon>
    </lineage>
</organism>
<evidence type="ECO:0008006" key="4">
    <source>
        <dbReference type="Google" id="ProtNLM"/>
    </source>
</evidence>
<proteinExistence type="predicted"/>
<protein>
    <recommendedName>
        <fullName evidence="4">GATA-type domain-containing protein</fullName>
    </recommendedName>
</protein>
<comment type="caution">
    <text evidence="2">The sequence shown here is derived from an EMBL/GenBank/DDBJ whole genome shotgun (WGS) entry which is preliminary data.</text>
</comment>
<evidence type="ECO:0000256" key="1">
    <source>
        <dbReference type="SAM" id="Phobius"/>
    </source>
</evidence>
<name>A0ABU9AUB6_9BACT</name>
<keyword evidence="1" id="KW-1133">Transmembrane helix</keyword>
<feature type="transmembrane region" description="Helical" evidence="1">
    <location>
        <begin position="9"/>
        <end position="30"/>
    </location>
</feature>
<reference evidence="2 3" key="1">
    <citation type="submission" date="2024-04" db="EMBL/GenBank/DDBJ databases">
        <title>Luteolibacter sp. isolated from soil.</title>
        <authorList>
            <person name="An J."/>
        </authorList>
    </citation>
    <scope>NUCLEOTIDE SEQUENCE [LARGE SCALE GENOMIC DNA]</scope>
    <source>
        <strain evidence="2 3">Y139</strain>
    </source>
</reference>